<feature type="compositionally biased region" description="Basic residues" evidence="2">
    <location>
        <begin position="354"/>
        <end position="365"/>
    </location>
</feature>
<evidence type="ECO:0000256" key="1">
    <source>
        <dbReference type="ARBA" id="ARBA00007797"/>
    </source>
</evidence>
<proteinExistence type="inferred from homology"/>
<feature type="compositionally biased region" description="Basic and acidic residues" evidence="2">
    <location>
        <begin position="366"/>
        <end position="375"/>
    </location>
</feature>
<sequence>MATTVSAARTQKSTSSKKTKIVFDDDGTAVVKEVKNSSGPRLDPSIAWYNIPLPDLAPSKPPSAEKVKELFERGESLLQRDSELFREDLERNHPDKHFLTTLIKSGTVSDRISALTLLVQESPVHAKESLNVILRLCSKKSRNEATQSVTTLKDLFMNGLLPDRKLHTFKQQPCLGAKDIKDEHLMIWVFEDFLKKFYFEYLQAIEVLTFDPLLFVKSQMVSTMFDLLKAKPEQEQNLLRLLVNKLSDKERKVASKTSYLLLQLQLAHPAMRGIVIREIERFIFAPSTTRNSQYYAVITLNQTILSKKEVGVANHLVRIYFVFFKKLLFGLEKEEEDEEGTEEKEKKVDAGLKRQNKGKNGKKNKPTNDELEKEAQENANSRLISAVLTGVNRAFPFAEVESEEFERHINTLFKITHSATFSTSIRVLMLIFQAYSSRDAVPDRFYRTLYESLLDQRLIDSSKQALYLNLLFKALIVETNVVRVKAFVKRMLQISTWHQPSFVSGLLYLIGELVKTIPEIRTMFTHPELHEFDDDEEENFQDVDDDSTAEEGEKKDETTGTPVEKELSKKAKKSIKHDDAYDGRKREPQFSNADKSCVWEIFPMLNHFHPTVSLYAKTILKGDKIETKPDLSLHTLSHFLDKFAYRKSKKASVNKGQSIMQPLAGVESRGNLFLNQGTTSDTVNTEDFAKKKREDVAVDELFFHRFFTDKLNTSSVVNKRKRESAEDGELDEDAVWKALVDSKPDLELDDEDDGFDSEAMDEAMADLDDEESSAEEQAEQEGEEEEDEEEENEAPMFSDEEKAEDDEGEAEGVEDEEFEGFDEEMDFIDNQSDILSSDAEIEDLPVEEDTTSKKKKKRKTFHDMPVFASAEDYAHLIDHE</sequence>
<feature type="compositionally biased region" description="Acidic residues" evidence="2">
    <location>
        <begin position="766"/>
        <end position="793"/>
    </location>
</feature>
<dbReference type="GeneID" id="7052350"/>
<dbReference type="eggNOG" id="KOG2038">
    <property type="taxonomic scope" value="Eukaryota"/>
</dbReference>
<dbReference type="Proteomes" id="UP000001744">
    <property type="component" value="Unassembled WGS sequence"/>
</dbReference>
<feature type="compositionally biased region" description="Acidic residues" evidence="2">
    <location>
        <begin position="801"/>
        <end position="827"/>
    </location>
</feature>
<feature type="domain" description="CCAAT-binding factor" evidence="3">
    <location>
        <begin position="424"/>
        <end position="616"/>
    </location>
</feature>
<feature type="region of interest" description="Disordered" evidence="2">
    <location>
        <begin position="335"/>
        <end position="375"/>
    </location>
</feature>
<evidence type="ECO:0000313" key="5">
    <source>
        <dbReference type="JaponicusDB" id="SJAG_01275"/>
    </source>
</evidence>
<feature type="compositionally biased region" description="Basic and acidic residues" evidence="2">
    <location>
        <begin position="343"/>
        <end position="352"/>
    </location>
</feature>
<dbReference type="JaponicusDB" id="SJAG_01275">
    <property type="gene designation" value="noc1"/>
</dbReference>
<dbReference type="STRING" id="402676.B6K083"/>
<dbReference type="VEuPathDB" id="FungiDB:SJAG_01275"/>
<dbReference type="HOGENOM" id="CLU_003417_0_0_1"/>
<dbReference type="PANTHER" id="PTHR12048:SF0">
    <property type="entry name" value="CCAAT_ENHANCER-BINDING PROTEIN ZETA"/>
    <property type="match status" value="1"/>
</dbReference>
<gene>
    <name evidence="5" type="primary">noc1</name>
    <name evidence="4" type="ORF">SJAG_01275</name>
</gene>
<dbReference type="AlphaFoldDB" id="B6K083"/>
<feature type="compositionally biased region" description="Basic and acidic residues" evidence="2">
    <location>
        <begin position="576"/>
        <end position="588"/>
    </location>
</feature>
<dbReference type="InterPro" id="IPR005612">
    <property type="entry name" value="CCAAT-binding_factor"/>
</dbReference>
<dbReference type="PANTHER" id="PTHR12048">
    <property type="entry name" value="CCAAT-BINDING FACTOR-RELATED"/>
    <property type="match status" value="1"/>
</dbReference>
<dbReference type="OrthoDB" id="28947at2759"/>
<reference evidence="4 6" key="1">
    <citation type="journal article" date="2011" name="Science">
        <title>Comparative functional genomics of the fission yeasts.</title>
        <authorList>
            <person name="Rhind N."/>
            <person name="Chen Z."/>
            <person name="Yassour M."/>
            <person name="Thompson D.A."/>
            <person name="Haas B.J."/>
            <person name="Habib N."/>
            <person name="Wapinski I."/>
            <person name="Roy S."/>
            <person name="Lin M.F."/>
            <person name="Heiman D.I."/>
            <person name="Young S.K."/>
            <person name="Furuya K."/>
            <person name="Guo Y."/>
            <person name="Pidoux A."/>
            <person name="Chen H.M."/>
            <person name="Robbertse B."/>
            <person name="Goldberg J.M."/>
            <person name="Aoki K."/>
            <person name="Bayne E.H."/>
            <person name="Berlin A.M."/>
            <person name="Desjardins C.A."/>
            <person name="Dobbs E."/>
            <person name="Dukaj L."/>
            <person name="Fan L."/>
            <person name="FitzGerald M.G."/>
            <person name="French C."/>
            <person name="Gujja S."/>
            <person name="Hansen K."/>
            <person name="Keifenheim D."/>
            <person name="Levin J.Z."/>
            <person name="Mosher R.A."/>
            <person name="Mueller C.A."/>
            <person name="Pfiffner J."/>
            <person name="Priest M."/>
            <person name="Russ C."/>
            <person name="Smialowska A."/>
            <person name="Swoboda P."/>
            <person name="Sykes S.M."/>
            <person name="Vaughn M."/>
            <person name="Vengrova S."/>
            <person name="Yoder R."/>
            <person name="Zeng Q."/>
            <person name="Allshire R."/>
            <person name="Baulcombe D."/>
            <person name="Birren B.W."/>
            <person name="Brown W."/>
            <person name="Ekwall K."/>
            <person name="Kellis M."/>
            <person name="Leatherwood J."/>
            <person name="Levin H."/>
            <person name="Margalit H."/>
            <person name="Martienssen R."/>
            <person name="Nieduszynski C.A."/>
            <person name="Spatafora J.W."/>
            <person name="Friedman N."/>
            <person name="Dalgaard J.Z."/>
            <person name="Baumann P."/>
            <person name="Niki H."/>
            <person name="Regev A."/>
            <person name="Nusbaum C."/>
        </authorList>
    </citation>
    <scope>NUCLEOTIDE SEQUENCE [LARGE SCALE GENOMIC DNA]</scope>
    <source>
        <strain evidence="6">yFS275 / FY16936</strain>
    </source>
</reference>
<feature type="compositionally biased region" description="Basic and acidic residues" evidence="2">
    <location>
        <begin position="551"/>
        <end position="569"/>
    </location>
</feature>
<protein>
    <submittedName>
        <fullName evidence="4">Ribosome biogenesis protein Noc1</fullName>
    </submittedName>
</protein>
<keyword evidence="6" id="KW-1185">Reference proteome</keyword>
<organism evidence="4 6">
    <name type="scientific">Schizosaccharomyces japonicus (strain yFS275 / FY16936)</name>
    <name type="common">Fission yeast</name>
    <dbReference type="NCBI Taxonomy" id="402676"/>
    <lineage>
        <taxon>Eukaryota</taxon>
        <taxon>Fungi</taxon>
        <taxon>Dikarya</taxon>
        <taxon>Ascomycota</taxon>
        <taxon>Taphrinomycotina</taxon>
        <taxon>Schizosaccharomycetes</taxon>
        <taxon>Schizosaccharomycetales</taxon>
        <taxon>Schizosaccharomycetaceae</taxon>
        <taxon>Schizosaccharomyces</taxon>
    </lineage>
</organism>
<dbReference type="SUPFAM" id="SSF48371">
    <property type="entry name" value="ARM repeat"/>
    <property type="match status" value="1"/>
</dbReference>
<dbReference type="InterPro" id="IPR040155">
    <property type="entry name" value="CEBPZ/Mak21-like"/>
</dbReference>
<dbReference type="OMA" id="EIWCNDE"/>
<evidence type="ECO:0000259" key="3">
    <source>
        <dbReference type="Pfam" id="PF03914"/>
    </source>
</evidence>
<dbReference type="EMBL" id="KE651168">
    <property type="protein sequence ID" value="EEB06233.1"/>
    <property type="molecule type" value="Genomic_DNA"/>
</dbReference>
<dbReference type="InterPro" id="IPR016024">
    <property type="entry name" value="ARM-type_fold"/>
</dbReference>
<dbReference type="Pfam" id="PF03914">
    <property type="entry name" value="CBF"/>
    <property type="match status" value="1"/>
</dbReference>
<dbReference type="GO" id="GO:0005634">
    <property type="term" value="C:nucleus"/>
    <property type="evidence" value="ECO:0000318"/>
    <property type="project" value="GO_Central"/>
</dbReference>
<accession>B6K083</accession>
<evidence type="ECO:0000256" key="2">
    <source>
        <dbReference type="SAM" id="MobiDB-lite"/>
    </source>
</evidence>
<comment type="similarity">
    <text evidence="1">Belongs to the CBF/MAK21 family.</text>
</comment>
<feature type="region of interest" description="Disordered" evidence="2">
    <location>
        <begin position="766"/>
        <end position="860"/>
    </location>
</feature>
<feature type="compositionally biased region" description="Acidic residues" evidence="2">
    <location>
        <begin position="535"/>
        <end position="550"/>
    </location>
</feature>
<dbReference type="RefSeq" id="XP_002172526.1">
    <property type="nucleotide sequence ID" value="XM_002172490.2"/>
</dbReference>
<evidence type="ECO:0000313" key="4">
    <source>
        <dbReference type="EMBL" id="EEB06233.1"/>
    </source>
</evidence>
<feature type="compositionally biased region" description="Acidic residues" evidence="2">
    <location>
        <begin position="839"/>
        <end position="849"/>
    </location>
</feature>
<name>B6K083_SCHJY</name>
<feature type="region of interest" description="Disordered" evidence="2">
    <location>
        <begin position="535"/>
        <end position="588"/>
    </location>
</feature>
<evidence type="ECO:0000313" key="6">
    <source>
        <dbReference type="Proteomes" id="UP000001744"/>
    </source>
</evidence>